<sequence>MLSKHQYDIRELPPDDRVRFSLKYRTALYSISKAAIWTFHLYFLVRLFLVITAPQQTWQIWLMLLVEYIFARMPRNDQLLTVAAGRSVQSRPRDRLRLYGSDHLPRVDVLVPCCGEPTDVVLDTVRAACTMDYPVTHFRVLLLDDGASPALRDAVAELRSEWPHLSYHTRGQHSGRVFAKAGNLNYALFSLQNEVQPEFCAVLDADCMPTSDFLRATLPHLLKDSQAALLTTRQYYYNLPDSDPLQQSRVHFYTCHNSELDRMGAAIDAGSGAVFRRKAIVDVGGYPTFSFSEDWQLSLMLQGLGYRTMQVLEPLQLGLVPSSLDGHIAQRNRWQIGHSQQPSVLLSSDQTIPRQLQWGICLNGVSIVLGLVGYMVGFAAVPVLCTSGRLIPAASPLLVRIQVTLAVLHVALTWTHGLIQSAHTGFRIGPFAHLENSWLSSTHIFAIIRFHCFSSKPKGSFVTGSSANSWNRFTELPIYKKIRKDLLDNGLVYSVFLYLATFSTFLLSFYAVASNYSAVSSDYAPNAMIAPKSLIMELLTTVAWPPLLHIGYLTASNLWVPVGYLLHRPEYPERRSRMAVNDRGIFFPQADVQMKVLQQSRPPLGSYKHYVLVPVVLIAILVAAAVL</sequence>
<keyword evidence="4 7" id="KW-0812">Transmembrane</keyword>
<evidence type="ECO:0000256" key="1">
    <source>
        <dbReference type="ARBA" id="ARBA00004141"/>
    </source>
</evidence>
<dbReference type="SUPFAM" id="SSF53448">
    <property type="entry name" value="Nucleotide-diphospho-sugar transferases"/>
    <property type="match status" value="1"/>
</dbReference>
<keyword evidence="5 7" id="KW-1133">Transmembrane helix</keyword>
<feature type="transmembrane region" description="Helical" evidence="7">
    <location>
        <begin position="609"/>
        <end position="626"/>
    </location>
</feature>
<dbReference type="GO" id="GO:0016020">
    <property type="term" value="C:membrane"/>
    <property type="evidence" value="ECO:0007669"/>
    <property type="project" value="UniProtKB-SubCell"/>
</dbReference>
<keyword evidence="3" id="KW-0808">Transferase</keyword>
<comment type="subcellular location">
    <subcellularLocation>
        <location evidence="1">Membrane</location>
        <topology evidence="1">Multi-pass membrane protein</topology>
    </subcellularLocation>
</comment>
<dbReference type="Gene3D" id="3.90.550.10">
    <property type="entry name" value="Spore Coat Polysaccharide Biosynthesis Protein SpsA, Chain A"/>
    <property type="match status" value="1"/>
</dbReference>
<accession>A0A8H6QK71</accession>
<dbReference type="PANTHER" id="PTHR43867:SF7">
    <property type="entry name" value="CELLULOSE SYNTHASE (EUROFUNG)"/>
    <property type="match status" value="1"/>
</dbReference>
<dbReference type="EMBL" id="JACBAG010001925">
    <property type="protein sequence ID" value="KAF7175125.1"/>
    <property type="molecule type" value="Genomic_DNA"/>
</dbReference>
<organism evidence="8 9">
    <name type="scientific">Aspergillus felis</name>
    <dbReference type="NCBI Taxonomy" id="1287682"/>
    <lineage>
        <taxon>Eukaryota</taxon>
        <taxon>Fungi</taxon>
        <taxon>Dikarya</taxon>
        <taxon>Ascomycota</taxon>
        <taxon>Pezizomycotina</taxon>
        <taxon>Eurotiomycetes</taxon>
        <taxon>Eurotiomycetidae</taxon>
        <taxon>Eurotiales</taxon>
        <taxon>Aspergillaceae</taxon>
        <taxon>Aspergillus</taxon>
        <taxon>Aspergillus subgen. Fumigati</taxon>
    </lineage>
</organism>
<proteinExistence type="predicted"/>
<comment type="caution">
    <text evidence="8">The sequence shown here is derived from an EMBL/GenBank/DDBJ whole genome shotgun (WGS) entry which is preliminary data.</text>
</comment>
<evidence type="ECO:0000256" key="2">
    <source>
        <dbReference type="ARBA" id="ARBA00022676"/>
    </source>
</evidence>
<dbReference type="Pfam" id="PF13641">
    <property type="entry name" value="Glyco_tranf_2_3"/>
    <property type="match status" value="1"/>
</dbReference>
<evidence type="ECO:0000256" key="4">
    <source>
        <dbReference type="ARBA" id="ARBA00022692"/>
    </source>
</evidence>
<keyword evidence="9" id="KW-1185">Reference proteome</keyword>
<dbReference type="CDD" id="cd06421">
    <property type="entry name" value="CESA_CelA_like"/>
    <property type="match status" value="1"/>
</dbReference>
<dbReference type="InterPro" id="IPR050321">
    <property type="entry name" value="Glycosyltr_2/OpgH_subfam"/>
</dbReference>
<feature type="transmembrane region" description="Helical" evidence="7">
    <location>
        <begin position="360"/>
        <end position="381"/>
    </location>
</feature>
<feature type="transmembrane region" description="Helical" evidence="7">
    <location>
        <begin position="401"/>
        <end position="419"/>
    </location>
</feature>
<dbReference type="InterPro" id="IPR029044">
    <property type="entry name" value="Nucleotide-diphossugar_trans"/>
</dbReference>
<dbReference type="Proteomes" id="UP000641853">
    <property type="component" value="Unassembled WGS sequence"/>
</dbReference>
<name>A0A8H6QK71_9EURO</name>
<dbReference type="GO" id="GO:0016757">
    <property type="term" value="F:glycosyltransferase activity"/>
    <property type="evidence" value="ECO:0007669"/>
    <property type="project" value="UniProtKB-KW"/>
</dbReference>
<evidence type="ECO:0000313" key="9">
    <source>
        <dbReference type="Proteomes" id="UP000641853"/>
    </source>
</evidence>
<gene>
    <name evidence="8" type="ORF">CNMCM7691_006529</name>
</gene>
<reference evidence="8" key="1">
    <citation type="submission" date="2020-06" db="EMBL/GenBank/DDBJ databases">
        <title>Draft genome sequences of strains closely related to Aspergillus parafelis and Aspergillus hiratsukae.</title>
        <authorList>
            <person name="Dos Santos R.A.C."/>
            <person name="Rivero-Menendez O."/>
            <person name="Steenwyk J.L."/>
            <person name="Mead M.E."/>
            <person name="Goldman G.H."/>
            <person name="Alastruey-Izquierdo A."/>
            <person name="Rokas A."/>
        </authorList>
    </citation>
    <scope>NUCLEOTIDE SEQUENCE</scope>
    <source>
        <strain evidence="8">CNM-CM7691</strain>
    </source>
</reference>
<dbReference type="PANTHER" id="PTHR43867">
    <property type="entry name" value="CELLULOSE SYNTHASE CATALYTIC SUBUNIT A [UDP-FORMING]"/>
    <property type="match status" value="1"/>
</dbReference>
<feature type="transmembrane region" description="Helical" evidence="7">
    <location>
        <begin position="27"/>
        <end position="49"/>
    </location>
</feature>
<feature type="transmembrane region" description="Helical" evidence="7">
    <location>
        <begin position="490"/>
        <end position="513"/>
    </location>
</feature>
<dbReference type="AlphaFoldDB" id="A0A8H6QK71"/>
<evidence type="ECO:0000256" key="6">
    <source>
        <dbReference type="ARBA" id="ARBA00023136"/>
    </source>
</evidence>
<keyword evidence="6 7" id="KW-0472">Membrane</keyword>
<evidence type="ECO:0000256" key="3">
    <source>
        <dbReference type="ARBA" id="ARBA00022679"/>
    </source>
</evidence>
<evidence type="ECO:0008006" key="10">
    <source>
        <dbReference type="Google" id="ProtNLM"/>
    </source>
</evidence>
<protein>
    <recommendedName>
        <fullName evidence="10">Glycosyl transferase</fullName>
    </recommendedName>
</protein>
<feature type="transmembrane region" description="Helical" evidence="7">
    <location>
        <begin position="547"/>
        <end position="567"/>
    </location>
</feature>
<keyword evidence="2" id="KW-0328">Glycosyltransferase</keyword>
<evidence type="ECO:0000256" key="5">
    <source>
        <dbReference type="ARBA" id="ARBA00022989"/>
    </source>
</evidence>
<evidence type="ECO:0000313" key="8">
    <source>
        <dbReference type="EMBL" id="KAF7175125.1"/>
    </source>
</evidence>
<evidence type="ECO:0000256" key="7">
    <source>
        <dbReference type="SAM" id="Phobius"/>
    </source>
</evidence>